<protein>
    <submittedName>
        <fullName evidence="1">Uncharacterized protein</fullName>
    </submittedName>
</protein>
<evidence type="ECO:0000313" key="2">
    <source>
        <dbReference type="Proteomes" id="UP000438429"/>
    </source>
</evidence>
<accession>A0A6A4SBA6</accession>
<comment type="caution">
    <text evidence="1">The sequence shown here is derived from an EMBL/GenBank/DDBJ whole genome shotgun (WGS) entry which is preliminary data.</text>
</comment>
<dbReference type="Proteomes" id="UP000438429">
    <property type="component" value="Unassembled WGS sequence"/>
</dbReference>
<reference evidence="1 2" key="1">
    <citation type="submission" date="2019-06" db="EMBL/GenBank/DDBJ databases">
        <title>Draft genomes of female and male turbot (Scophthalmus maximus).</title>
        <authorList>
            <person name="Xu H."/>
            <person name="Xu X.-W."/>
            <person name="Shao C."/>
            <person name="Chen S."/>
        </authorList>
    </citation>
    <scope>NUCLEOTIDE SEQUENCE [LARGE SCALE GENOMIC DNA]</scope>
    <source>
        <strain evidence="1">Ysfricsl-2016a</strain>
        <tissue evidence="1">Blood</tissue>
    </source>
</reference>
<name>A0A6A4SBA6_SCOMX</name>
<proteinExistence type="predicted"/>
<dbReference type="EMBL" id="VEVO01000017">
    <property type="protein sequence ID" value="KAF0028371.1"/>
    <property type="molecule type" value="Genomic_DNA"/>
</dbReference>
<organism evidence="1 2">
    <name type="scientific">Scophthalmus maximus</name>
    <name type="common">Turbot</name>
    <name type="synonym">Psetta maxima</name>
    <dbReference type="NCBI Taxonomy" id="52904"/>
    <lineage>
        <taxon>Eukaryota</taxon>
        <taxon>Metazoa</taxon>
        <taxon>Chordata</taxon>
        <taxon>Craniata</taxon>
        <taxon>Vertebrata</taxon>
        <taxon>Euteleostomi</taxon>
        <taxon>Actinopterygii</taxon>
        <taxon>Neopterygii</taxon>
        <taxon>Teleostei</taxon>
        <taxon>Neoteleostei</taxon>
        <taxon>Acanthomorphata</taxon>
        <taxon>Carangaria</taxon>
        <taxon>Pleuronectiformes</taxon>
        <taxon>Pleuronectoidei</taxon>
        <taxon>Scophthalmidae</taxon>
        <taxon>Scophthalmus</taxon>
    </lineage>
</organism>
<sequence length="242" mass="27146">MDLHFTSAQKGVFFELRSMTHFGASFLNGRRRDHHTIPVACESIWSRPYLDASIPKNDPTVFSSGQSQWIQEKSRVKTSELNTNVAAALAKRVCASFLNGRRRDHHTIPVACESIWSRPYLDASIRKNDPTVFSSGQSQWIQEKSRVKTSELNTNGARHRQNAASDRTQLLSIRPGKQLPGRDSIRSAAAPWLGKTRRLRGGLRGVYPSVLSRGRRCLPCGCVVEISSLTELQHHSRSEALK</sequence>
<evidence type="ECO:0000313" key="1">
    <source>
        <dbReference type="EMBL" id="KAF0028371.1"/>
    </source>
</evidence>
<gene>
    <name evidence="1" type="ORF">F2P81_019458</name>
</gene>
<dbReference type="AlphaFoldDB" id="A0A6A4SBA6"/>